<sequence>MRQGIFLIHGLGGTRHDMGNMSAVLERAGYAVHAITLPGHGTRPHDLIGIGAADWLGSVQSTYRRLLQDHGTLHVVGMCMGALLAAEVCKLEQHARGKLVCLAAPVFIDGWRMPWYRWIRKPLYAVPALASRIRVMEEEPYGIKSSRVRAVVRAKFKRGDAFHYPWVPLCSVREVDVLRAQVRQGLDRIPCETLIVHAHEDELTSVRSATFLHRHIPRSTLELLRDSYHMVCIDNERYAVTARVLEFLRAGPRPAPATRPARRPLRLAAEAS</sequence>
<keyword evidence="1" id="KW-0378">Hydrolase</keyword>
<name>A0A193G9J3_9BORD</name>
<gene>
    <name evidence="3" type="ORF">BAU07_01285</name>
</gene>
<proteinExistence type="predicted"/>
<reference evidence="3 4" key="1">
    <citation type="submission" date="2016-06" db="EMBL/GenBank/DDBJ databases">
        <title>Complete genome sequences of Bordetella bronchialis and Bordetella flabilis.</title>
        <authorList>
            <person name="LiPuma J.J."/>
            <person name="Spilker T."/>
        </authorList>
    </citation>
    <scope>NUCLEOTIDE SEQUENCE [LARGE SCALE GENOMIC DNA]</scope>
    <source>
        <strain evidence="3 4">AU10664</strain>
    </source>
</reference>
<keyword evidence="4" id="KW-1185">Reference proteome</keyword>
<dbReference type="OrthoDB" id="8612291at2"/>
<dbReference type="EMBL" id="CP016172">
    <property type="protein sequence ID" value="ANN75939.1"/>
    <property type="molecule type" value="Genomic_DNA"/>
</dbReference>
<accession>A0A193G9J3</accession>
<dbReference type="GO" id="GO:0016020">
    <property type="term" value="C:membrane"/>
    <property type="evidence" value="ECO:0007669"/>
    <property type="project" value="TreeGrafter"/>
</dbReference>
<dbReference type="PANTHER" id="PTHR43798:SF31">
    <property type="entry name" value="AB HYDROLASE SUPERFAMILY PROTEIN YCLE"/>
    <property type="match status" value="1"/>
</dbReference>
<dbReference type="KEGG" id="bfz:BAU07_01285"/>
<evidence type="ECO:0000313" key="4">
    <source>
        <dbReference type="Proteomes" id="UP000091926"/>
    </source>
</evidence>
<dbReference type="InterPro" id="IPR029058">
    <property type="entry name" value="AB_hydrolase_fold"/>
</dbReference>
<dbReference type="PANTHER" id="PTHR43798">
    <property type="entry name" value="MONOACYLGLYCEROL LIPASE"/>
    <property type="match status" value="1"/>
</dbReference>
<dbReference type="STRING" id="463014.BAU07_01285"/>
<dbReference type="Pfam" id="PF12697">
    <property type="entry name" value="Abhydrolase_6"/>
    <property type="match status" value="1"/>
</dbReference>
<protein>
    <submittedName>
        <fullName evidence="3">Esterase</fullName>
    </submittedName>
</protein>
<evidence type="ECO:0000259" key="2">
    <source>
        <dbReference type="Pfam" id="PF12697"/>
    </source>
</evidence>
<dbReference type="SUPFAM" id="SSF53474">
    <property type="entry name" value="alpha/beta-Hydrolases"/>
    <property type="match status" value="1"/>
</dbReference>
<dbReference type="InterPro" id="IPR012354">
    <property type="entry name" value="Esterase_lipase"/>
</dbReference>
<dbReference type="InterPro" id="IPR050266">
    <property type="entry name" value="AB_hydrolase_sf"/>
</dbReference>
<dbReference type="GO" id="GO:0052689">
    <property type="term" value="F:carboxylic ester hydrolase activity"/>
    <property type="evidence" value="ECO:0007669"/>
    <property type="project" value="InterPro"/>
</dbReference>
<dbReference type="AlphaFoldDB" id="A0A193G9J3"/>
<feature type="domain" description="AB hydrolase-1" evidence="2">
    <location>
        <begin position="5"/>
        <end position="239"/>
    </location>
</feature>
<organism evidence="3 4">
    <name type="scientific">Bordetella flabilis</name>
    <dbReference type="NCBI Taxonomy" id="463014"/>
    <lineage>
        <taxon>Bacteria</taxon>
        <taxon>Pseudomonadati</taxon>
        <taxon>Pseudomonadota</taxon>
        <taxon>Betaproteobacteria</taxon>
        <taxon>Burkholderiales</taxon>
        <taxon>Alcaligenaceae</taxon>
        <taxon>Bordetella</taxon>
    </lineage>
</organism>
<dbReference type="PIRSF" id="PIRSF017388">
    <property type="entry name" value="Esterase_lipase"/>
    <property type="match status" value="1"/>
</dbReference>
<evidence type="ECO:0000313" key="3">
    <source>
        <dbReference type="EMBL" id="ANN75939.1"/>
    </source>
</evidence>
<dbReference type="Proteomes" id="UP000091926">
    <property type="component" value="Chromosome"/>
</dbReference>
<dbReference type="InterPro" id="IPR000073">
    <property type="entry name" value="AB_hydrolase_1"/>
</dbReference>
<dbReference type="Gene3D" id="3.40.50.1820">
    <property type="entry name" value="alpha/beta hydrolase"/>
    <property type="match status" value="1"/>
</dbReference>
<evidence type="ECO:0000256" key="1">
    <source>
        <dbReference type="ARBA" id="ARBA00022801"/>
    </source>
</evidence>